<proteinExistence type="predicted"/>
<organism evidence="1 2">
    <name type="scientific">Aeromonas veronii</name>
    <dbReference type="NCBI Taxonomy" id="654"/>
    <lineage>
        <taxon>Bacteria</taxon>
        <taxon>Pseudomonadati</taxon>
        <taxon>Pseudomonadota</taxon>
        <taxon>Gammaproteobacteria</taxon>
        <taxon>Aeromonadales</taxon>
        <taxon>Aeromonadaceae</taxon>
        <taxon>Aeromonas</taxon>
    </lineage>
</organism>
<accession>A0A2T4MZF6</accession>
<protein>
    <submittedName>
        <fullName evidence="1">Uncharacterized protein</fullName>
    </submittedName>
</protein>
<evidence type="ECO:0000313" key="1">
    <source>
        <dbReference type="EMBL" id="PTH79961.1"/>
    </source>
</evidence>
<comment type="caution">
    <text evidence="1">The sequence shown here is derived from an EMBL/GenBank/DDBJ whole genome shotgun (WGS) entry which is preliminary data.</text>
</comment>
<evidence type="ECO:0000313" key="2">
    <source>
        <dbReference type="Proteomes" id="UP000241986"/>
    </source>
</evidence>
<reference evidence="1 2" key="1">
    <citation type="submission" date="2018-03" db="EMBL/GenBank/DDBJ databases">
        <title>Aeromonas veronii whole genome sequencing and analysis.</title>
        <authorList>
            <person name="Xie H."/>
            <person name="Liu T."/>
            <person name="Wang K."/>
        </authorList>
    </citation>
    <scope>NUCLEOTIDE SEQUENCE [LARGE SCALE GENOMIC DNA]</scope>
    <source>
        <strain evidence="1 2">XH.VA.1</strain>
    </source>
</reference>
<sequence length="82" mass="9455">MSLVKNWILLRLSQGLSITEVANDLADKTGKVVTISRLREWEDGRRGVPVDIHNMMLEEVLSDVLSQQPDHCERLYRKIKLP</sequence>
<name>A0A2T4MZF6_AERVE</name>
<dbReference type="EMBL" id="PZKL01000038">
    <property type="protein sequence ID" value="PTH79961.1"/>
    <property type="molecule type" value="Genomic_DNA"/>
</dbReference>
<dbReference type="RefSeq" id="WP_107684130.1">
    <property type="nucleotide sequence ID" value="NZ_PZKL01000038.1"/>
</dbReference>
<dbReference type="AlphaFoldDB" id="A0A2T4MZF6"/>
<gene>
    <name evidence="1" type="ORF">DAA48_17000</name>
</gene>
<dbReference type="Proteomes" id="UP000241986">
    <property type="component" value="Unassembled WGS sequence"/>
</dbReference>